<dbReference type="EMBL" id="QJKJ01000974">
    <property type="protein sequence ID" value="RDY09763.1"/>
    <property type="molecule type" value="Genomic_DNA"/>
</dbReference>
<dbReference type="OrthoDB" id="1935586at2759"/>
<dbReference type="AlphaFoldDB" id="A0A371I438"/>
<evidence type="ECO:0000256" key="1">
    <source>
        <dbReference type="SAM" id="MobiDB-lite"/>
    </source>
</evidence>
<comment type="caution">
    <text evidence="3">The sequence shown here is derived from an EMBL/GenBank/DDBJ whole genome shotgun (WGS) entry which is preliminary data.</text>
</comment>
<feature type="non-terminal residue" evidence="3">
    <location>
        <position position="1"/>
    </location>
</feature>
<accession>A0A371I438</accession>
<evidence type="ECO:0000313" key="4">
    <source>
        <dbReference type="Proteomes" id="UP000257109"/>
    </source>
</evidence>
<dbReference type="PANTHER" id="PTHR35046:SF9">
    <property type="entry name" value="RNA-DIRECTED DNA POLYMERASE"/>
    <property type="match status" value="1"/>
</dbReference>
<name>A0A371I438_MUCPR</name>
<feature type="domain" description="Tf2-1-like SH3-like" evidence="2">
    <location>
        <begin position="43"/>
        <end position="89"/>
    </location>
</feature>
<sequence length="158" mass="18440">MSILIWMESRKQNLLRNCMPKFESNEQYSKQANKGRVNTFELGDCVWVHRQKEKFPTRRKYKLQPRGDGTFQVLERINDNAYKLDLSTAYGEEFDSRMNPFEEGGNNRNPIDKDKDNLHDTRGPMTRSKTKMMKQSMSGLSSGIKENLEQSELEVAPK</sequence>
<feature type="compositionally biased region" description="Basic and acidic residues" evidence="1">
    <location>
        <begin position="110"/>
        <end position="122"/>
    </location>
</feature>
<keyword evidence="4" id="KW-1185">Reference proteome</keyword>
<dbReference type="PANTHER" id="PTHR35046">
    <property type="entry name" value="ZINC KNUCKLE (CCHC-TYPE) FAMILY PROTEIN"/>
    <property type="match status" value="1"/>
</dbReference>
<evidence type="ECO:0000259" key="2">
    <source>
        <dbReference type="Pfam" id="PF24626"/>
    </source>
</evidence>
<dbReference type="Pfam" id="PF24626">
    <property type="entry name" value="SH3_Tf2-1"/>
    <property type="match status" value="1"/>
</dbReference>
<dbReference type="Proteomes" id="UP000257109">
    <property type="component" value="Unassembled WGS sequence"/>
</dbReference>
<proteinExistence type="predicted"/>
<protein>
    <recommendedName>
        <fullName evidence="2">Tf2-1-like SH3-like domain-containing protein</fullName>
    </recommendedName>
</protein>
<feature type="region of interest" description="Disordered" evidence="1">
    <location>
        <begin position="96"/>
        <end position="158"/>
    </location>
</feature>
<dbReference type="InterPro" id="IPR056924">
    <property type="entry name" value="SH3_Tf2-1"/>
</dbReference>
<organism evidence="3 4">
    <name type="scientific">Mucuna pruriens</name>
    <name type="common">Velvet bean</name>
    <name type="synonym">Dolichos pruriens</name>
    <dbReference type="NCBI Taxonomy" id="157652"/>
    <lineage>
        <taxon>Eukaryota</taxon>
        <taxon>Viridiplantae</taxon>
        <taxon>Streptophyta</taxon>
        <taxon>Embryophyta</taxon>
        <taxon>Tracheophyta</taxon>
        <taxon>Spermatophyta</taxon>
        <taxon>Magnoliopsida</taxon>
        <taxon>eudicotyledons</taxon>
        <taxon>Gunneridae</taxon>
        <taxon>Pentapetalae</taxon>
        <taxon>rosids</taxon>
        <taxon>fabids</taxon>
        <taxon>Fabales</taxon>
        <taxon>Fabaceae</taxon>
        <taxon>Papilionoideae</taxon>
        <taxon>50 kb inversion clade</taxon>
        <taxon>NPAAA clade</taxon>
        <taxon>indigoferoid/millettioid clade</taxon>
        <taxon>Phaseoleae</taxon>
        <taxon>Mucuna</taxon>
    </lineage>
</organism>
<evidence type="ECO:0000313" key="3">
    <source>
        <dbReference type="EMBL" id="RDY09763.1"/>
    </source>
</evidence>
<reference evidence="3" key="1">
    <citation type="submission" date="2018-05" db="EMBL/GenBank/DDBJ databases">
        <title>Draft genome of Mucuna pruriens seed.</title>
        <authorList>
            <person name="Nnadi N.E."/>
            <person name="Vos R."/>
            <person name="Hasami M.H."/>
            <person name="Devisetty U.K."/>
            <person name="Aguiy J.C."/>
        </authorList>
    </citation>
    <scope>NUCLEOTIDE SEQUENCE [LARGE SCALE GENOMIC DNA]</scope>
    <source>
        <strain evidence="3">JCA_2017</strain>
    </source>
</reference>
<gene>
    <name evidence="3" type="ORF">CR513_05825</name>
</gene>